<dbReference type="AlphaFoldDB" id="A0A8T0HRZ1"/>
<proteinExistence type="predicted"/>
<sequence length="190" mass="21602">MGFSTIVYNSDYGIRSGRINRFNGVSSWTEQSIREYELGFLGPRHECIEDCGCVACRRLHWLNHLDCKCPLGNWRWKSLSLEDAMKRKLLRCRCQPTIESYSPEECCPCLLLLTTQEGTVSANDSEEYVGSPYGDNATLFRLMNSEGESSDRLNRPLTEREIQSITAMAQRLQKEYEAMASAFPPLGVTP</sequence>
<comment type="caution">
    <text evidence="1">The sequence shown here is derived from an EMBL/GenBank/DDBJ whole genome shotgun (WGS) entry which is preliminary data.</text>
</comment>
<accession>A0A8T0HRZ1</accession>
<dbReference type="Proteomes" id="UP000822688">
    <property type="component" value="Chromosome V"/>
</dbReference>
<reference evidence="1" key="1">
    <citation type="submission" date="2020-06" db="EMBL/GenBank/DDBJ databases">
        <title>WGS assembly of Ceratodon purpureus strain R40.</title>
        <authorList>
            <person name="Carey S.B."/>
            <person name="Jenkins J."/>
            <person name="Shu S."/>
            <person name="Lovell J.T."/>
            <person name="Sreedasyam A."/>
            <person name="Maumus F."/>
            <person name="Tiley G.P."/>
            <person name="Fernandez-Pozo N."/>
            <person name="Barry K."/>
            <person name="Chen C."/>
            <person name="Wang M."/>
            <person name="Lipzen A."/>
            <person name="Daum C."/>
            <person name="Saski C.A."/>
            <person name="Payton A.C."/>
            <person name="Mcbreen J.C."/>
            <person name="Conrad R.E."/>
            <person name="Kollar L.M."/>
            <person name="Olsson S."/>
            <person name="Huttunen S."/>
            <person name="Landis J.B."/>
            <person name="Wickett N.J."/>
            <person name="Johnson M.G."/>
            <person name="Rensing S.A."/>
            <person name="Grimwood J."/>
            <person name="Schmutz J."/>
            <person name="Mcdaniel S.F."/>
        </authorList>
    </citation>
    <scope>NUCLEOTIDE SEQUENCE</scope>
    <source>
        <strain evidence="1">R40</strain>
    </source>
</reference>
<dbReference type="EMBL" id="CM026426">
    <property type="protein sequence ID" value="KAG0573694.1"/>
    <property type="molecule type" value="Genomic_DNA"/>
</dbReference>
<keyword evidence="2" id="KW-1185">Reference proteome</keyword>
<evidence type="ECO:0000313" key="1">
    <source>
        <dbReference type="EMBL" id="KAG0573694.1"/>
    </source>
</evidence>
<evidence type="ECO:0000313" key="2">
    <source>
        <dbReference type="Proteomes" id="UP000822688"/>
    </source>
</evidence>
<name>A0A8T0HRZ1_CERPU</name>
<gene>
    <name evidence="1" type="ORF">KC19_VG201400</name>
</gene>
<organism evidence="1 2">
    <name type="scientific">Ceratodon purpureus</name>
    <name type="common">Fire moss</name>
    <name type="synonym">Dicranum purpureum</name>
    <dbReference type="NCBI Taxonomy" id="3225"/>
    <lineage>
        <taxon>Eukaryota</taxon>
        <taxon>Viridiplantae</taxon>
        <taxon>Streptophyta</taxon>
        <taxon>Embryophyta</taxon>
        <taxon>Bryophyta</taxon>
        <taxon>Bryophytina</taxon>
        <taxon>Bryopsida</taxon>
        <taxon>Dicranidae</taxon>
        <taxon>Pseudoditrichales</taxon>
        <taxon>Ditrichaceae</taxon>
        <taxon>Ceratodon</taxon>
    </lineage>
</organism>
<protein>
    <submittedName>
        <fullName evidence="1">Uncharacterized protein</fullName>
    </submittedName>
</protein>